<dbReference type="KEGG" id="thao:NI17_007130"/>
<evidence type="ECO:0000256" key="2">
    <source>
        <dbReference type="ARBA" id="ARBA00022448"/>
    </source>
</evidence>
<gene>
    <name evidence="8" type="ORF">NI17_007130</name>
</gene>
<evidence type="ECO:0000256" key="7">
    <source>
        <dbReference type="RuleBase" id="RU363032"/>
    </source>
</evidence>
<evidence type="ECO:0000256" key="6">
    <source>
        <dbReference type="ARBA" id="ARBA00023136"/>
    </source>
</evidence>
<keyword evidence="6 7" id="KW-0472">Membrane</keyword>
<dbReference type="Pfam" id="PF19300">
    <property type="entry name" value="BPD_transp_1_N"/>
    <property type="match status" value="1"/>
</dbReference>
<dbReference type="PANTHER" id="PTHR43163">
    <property type="entry name" value="DIPEPTIDE TRANSPORT SYSTEM PERMEASE PROTEIN DPPB-RELATED"/>
    <property type="match status" value="1"/>
</dbReference>
<evidence type="ECO:0000256" key="1">
    <source>
        <dbReference type="ARBA" id="ARBA00004651"/>
    </source>
</evidence>
<evidence type="ECO:0000256" key="5">
    <source>
        <dbReference type="ARBA" id="ARBA00022989"/>
    </source>
</evidence>
<dbReference type="OrthoDB" id="9778910at2"/>
<keyword evidence="3" id="KW-1003">Cell membrane</keyword>
<dbReference type="Proteomes" id="UP000265719">
    <property type="component" value="Chromosome"/>
</dbReference>
<feature type="transmembrane region" description="Helical" evidence="7">
    <location>
        <begin position="131"/>
        <end position="156"/>
    </location>
</feature>
<dbReference type="GO" id="GO:0055085">
    <property type="term" value="P:transmembrane transport"/>
    <property type="evidence" value="ECO:0007669"/>
    <property type="project" value="InterPro"/>
</dbReference>
<organism evidence="8 9">
    <name type="scientific">Thermobifida halotolerans</name>
    <dbReference type="NCBI Taxonomy" id="483545"/>
    <lineage>
        <taxon>Bacteria</taxon>
        <taxon>Bacillati</taxon>
        <taxon>Actinomycetota</taxon>
        <taxon>Actinomycetes</taxon>
        <taxon>Streptosporangiales</taxon>
        <taxon>Nocardiopsidaceae</taxon>
        <taxon>Thermobifida</taxon>
    </lineage>
</organism>
<feature type="transmembrane region" description="Helical" evidence="7">
    <location>
        <begin position="176"/>
        <end position="197"/>
    </location>
</feature>
<sequence length="314" mass="32957">MRKLVAYRLALALPQLAAVSLVVFSLTYLIPGSPAAAILGAQATPERIEQVEAQLGLDRPALVRLVEWYAGAFQGDLGVSFATARPVTDMLLQRMPATLSLVFGGITVALLLGISLGALAGMRPGSALDRVVSSVTSVGLALPQFWAGLLLTLVFAVNLGWVPVIAYTPPGDDPLAWLHGLILPSLALGISAAALIARQTRTAMAEALSSRYVDTLTAAGVSRRRIVLRYGLKNAMVPVLATTGITFSILIGASFVVEKVFAFPGVGSLMLTSVIGKDFPVVQAGVLIIACLVITVNLFIDMGYGLLNPKARPQ</sequence>
<dbReference type="CDD" id="cd06261">
    <property type="entry name" value="TM_PBP2"/>
    <property type="match status" value="1"/>
</dbReference>
<accession>A0A399G522</accession>
<comment type="subcellular location">
    <subcellularLocation>
        <location evidence="1 7">Cell membrane</location>
        <topology evidence="1 7">Multi-pass membrane protein</topology>
    </subcellularLocation>
</comment>
<dbReference type="GO" id="GO:0005886">
    <property type="term" value="C:plasma membrane"/>
    <property type="evidence" value="ECO:0007669"/>
    <property type="project" value="UniProtKB-SubCell"/>
</dbReference>
<protein>
    <submittedName>
        <fullName evidence="8">ABC transporter permease</fullName>
    </submittedName>
</protein>
<evidence type="ECO:0000313" key="9">
    <source>
        <dbReference type="Proteomes" id="UP000265719"/>
    </source>
</evidence>
<dbReference type="Pfam" id="PF00528">
    <property type="entry name" value="BPD_transp_1"/>
    <property type="match status" value="1"/>
</dbReference>
<comment type="similarity">
    <text evidence="7">Belongs to the binding-protein-dependent transport system permease family.</text>
</comment>
<dbReference type="EMBL" id="CP063196">
    <property type="protein sequence ID" value="UOE20937.1"/>
    <property type="molecule type" value="Genomic_DNA"/>
</dbReference>
<dbReference type="Gene3D" id="1.10.3720.10">
    <property type="entry name" value="MetI-like"/>
    <property type="match status" value="1"/>
</dbReference>
<dbReference type="InterPro" id="IPR035906">
    <property type="entry name" value="MetI-like_sf"/>
</dbReference>
<evidence type="ECO:0000256" key="4">
    <source>
        <dbReference type="ARBA" id="ARBA00022692"/>
    </source>
</evidence>
<evidence type="ECO:0000313" key="8">
    <source>
        <dbReference type="EMBL" id="UOE20937.1"/>
    </source>
</evidence>
<dbReference type="InterPro" id="IPR000515">
    <property type="entry name" value="MetI-like"/>
</dbReference>
<keyword evidence="9" id="KW-1185">Reference proteome</keyword>
<feature type="transmembrane region" description="Helical" evidence="7">
    <location>
        <begin position="235"/>
        <end position="261"/>
    </location>
</feature>
<dbReference type="PANTHER" id="PTHR43163:SF3">
    <property type="entry name" value="PEPTIDE ABC TRANSPORTER PERMEASE PROTEIN"/>
    <property type="match status" value="1"/>
</dbReference>
<dbReference type="InterPro" id="IPR045621">
    <property type="entry name" value="BPD_transp_1_N"/>
</dbReference>
<evidence type="ECO:0000256" key="3">
    <source>
        <dbReference type="ARBA" id="ARBA00022475"/>
    </source>
</evidence>
<keyword evidence="2 7" id="KW-0813">Transport</keyword>
<name>A0A399G522_9ACTN</name>
<reference evidence="8" key="1">
    <citation type="submission" date="2020-10" db="EMBL/GenBank/DDBJ databases">
        <title>De novo genome project of the cellulose decomposer Thermobifida halotolerans type strain.</title>
        <authorList>
            <person name="Nagy I."/>
            <person name="Horvath B."/>
            <person name="Kukolya J."/>
            <person name="Nagy I."/>
            <person name="Orsini M."/>
        </authorList>
    </citation>
    <scope>NUCLEOTIDE SEQUENCE</scope>
    <source>
        <strain evidence="8">DSM 44931</strain>
    </source>
</reference>
<proteinExistence type="inferred from homology"/>
<feature type="transmembrane region" description="Helical" evidence="7">
    <location>
        <begin position="7"/>
        <end position="30"/>
    </location>
</feature>
<keyword evidence="4 7" id="KW-0812">Transmembrane</keyword>
<dbReference type="RefSeq" id="WP_068693410.1">
    <property type="nucleotide sequence ID" value="NZ_CP063196.1"/>
</dbReference>
<keyword evidence="5 7" id="KW-1133">Transmembrane helix</keyword>
<feature type="transmembrane region" description="Helical" evidence="7">
    <location>
        <begin position="97"/>
        <end position="119"/>
    </location>
</feature>
<dbReference type="AlphaFoldDB" id="A0A399G522"/>
<dbReference type="PROSITE" id="PS50928">
    <property type="entry name" value="ABC_TM1"/>
    <property type="match status" value="1"/>
</dbReference>
<dbReference type="SUPFAM" id="SSF161098">
    <property type="entry name" value="MetI-like"/>
    <property type="match status" value="1"/>
</dbReference>
<feature type="transmembrane region" description="Helical" evidence="7">
    <location>
        <begin position="281"/>
        <end position="300"/>
    </location>
</feature>